<dbReference type="InterPro" id="IPR017870">
    <property type="entry name" value="FeS_cluster_insertion_CS"/>
</dbReference>
<dbReference type="PANTHER" id="PTHR43011:SF1">
    <property type="entry name" value="IRON-SULFUR CLUSTER ASSEMBLY 2 HOMOLOG, MITOCHONDRIAL"/>
    <property type="match status" value="1"/>
</dbReference>
<dbReference type="InterPro" id="IPR035903">
    <property type="entry name" value="HesB-like_dom_sf"/>
</dbReference>
<proteinExistence type="predicted"/>
<dbReference type="SUPFAM" id="SSF89360">
    <property type="entry name" value="HesB-like domain"/>
    <property type="match status" value="1"/>
</dbReference>
<feature type="domain" description="Core" evidence="1">
    <location>
        <begin position="9"/>
        <end position="109"/>
    </location>
</feature>
<accession>A0ABQ4TPQ6</accession>
<organism evidence="2 3">
    <name type="scientific">Methylobacterium thuringiense</name>
    <dbReference type="NCBI Taxonomy" id="1003091"/>
    <lineage>
        <taxon>Bacteria</taxon>
        <taxon>Pseudomonadati</taxon>
        <taxon>Pseudomonadota</taxon>
        <taxon>Alphaproteobacteria</taxon>
        <taxon>Hyphomicrobiales</taxon>
        <taxon>Methylobacteriaceae</taxon>
        <taxon>Methylobacterium</taxon>
    </lineage>
</organism>
<evidence type="ECO:0000259" key="1">
    <source>
        <dbReference type="Pfam" id="PF01521"/>
    </source>
</evidence>
<dbReference type="PROSITE" id="PS01152">
    <property type="entry name" value="HESB"/>
    <property type="match status" value="1"/>
</dbReference>
<protein>
    <submittedName>
        <fullName evidence="2">Iron-sulfur cluster insertion protein ErpA</fullName>
    </submittedName>
</protein>
<dbReference type="InterPro" id="IPR000361">
    <property type="entry name" value="ATAP_core_dom"/>
</dbReference>
<dbReference type="NCBIfam" id="TIGR00049">
    <property type="entry name" value="iron-sulfur cluster assembly accessory protein"/>
    <property type="match status" value="1"/>
</dbReference>
<sequence>MKPSSTMADIQLTARAAKRIKEIMSAEPPGSSLRISVNGGGCSGFSYAFDIEQTRTEEDLVIEKDGATVLLDPVSIEYMGGSVIDFANDLIGQSFKIENPQATSSCGCGTSFSL</sequence>
<dbReference type="Pfam" id="PF01521">
    <property type="entry name" value="Fe-S_biosyn"/>
    <property type="match status" value="1"/>
</dbReference>
<reference evidence="2" key="1">
    <citation type="journal article" date="2021" name="Front. Microbiol.">
        <title>Comprehensive Comparative Genomics and Phenotyping of Methylobacterium Species.</title>
        <authorList>
            <person name="Alessa O."/>
            <person name="Ogura Y."/>
            <person name="Fujitani Y."/>
            <person name="Takami H."/>
            <person name="Hayashi T."/>
            <person name="Sahin N."/>
            <person name="Tani A."/>
        </authorList>
    </citation>
    <scope>NUCLEOTIDE SEQUENCE</scope>
    <source>
        <strain evidence="2">DSM 23674</strain>
    </source>
</reference>
<keyword evidence="3" id="KW-1185">Reference proteome</keyword>
<comment type="caution">
    <text evidence="2">The sequence shown here is derived from an EMBL/GenBank/DDBJ whole genome shotgun (WGS) entry which is preliminary data.</text>
</comment>
<dbReference type="Proteomes" id="UP001055101">
    <property type="component" value="Unassembled WGS sequence"/>
</dbReference>
<dbReference type="Gene3D" id="2.60.300.12">
    <property type="entry name" value="HesB-like domain"/>
    <property type="match status" value="1"/>
</dbReference>
<gene>
    <name evidence="2" type="primary">erpA</name>
    <name evidence="2" type="ORF">EKPJFOCH_2135</name>
</gene>
<dbReference type="InterPro" id="IPR016092">
    <property type="entry name" value="ATAP"/>
</dbReference>
<name>A0ABQ4TPQ6_9HYPH</name>
<dbReference type="EMBL" id="BPRA01000009">
    <property type="protein sequence ID" value="GJE55640.1"/>
    <property type="molecule type" value="Genomic_DNA"/>
</dbReference>
<dbReference type="PANTHER" id="PTHR43011">
    <property type="entry name" value="IRON-SULFUR CLUSTER ASSEMBLY 2 HOMOLOG, MITOCHONDRIAL"/>
    <property type="match status" value="1"/>
</dbReference>
<dbReference type="NCBIfam" id="NF010147">
    <property type="entry name" value="PRK13623.1"/>
    <property type="match status" value="1"/>
</dbReference>
<evidence type="ECO:0000313" key="3">
    <source>
        <dbReference type="Proteomes" id="UP001055101"/>
    </source>
</evidence>
<reference evidence="2" key="2">
    <citation type="submission" date="2021-08" db="EMBL/GenBank/DDBJ databases">
        <authorList>
            <person name="Tani A."/>
            <person name="Ola A."/>
            <person name="Ogura Y."/>
            <person name="Katsura K."/>
            <person name="Hayashi T."/>
        </authorList>
    </citation>
    <scope>NUCLEOTIDE SEQUENCE</scope>
    <source>
        <strain evidence="2">DSM 23674</strain>
    </source>
</reference>
<evidence type="ECO:0000313" key="2">
    <source>
        <dbReference type="EMBL" id="GJE55640.1"/>
    </source>
</evidence>